<evidence type="ECO:0000256" key="1">
    <source>
        <dbReference type="SAM" id="MobiDB-lite"/>
    </source>
</evidence>
<dbReference type="AlphaFoldDB" id="A0ABD0QKM3"/>
<sequence length="265" mass="29066">PSPRCANRTPEPTADGEREPAATDESSLHGATEPRIAAELELLENSFQVCDPATMPVTREKAVASDFAEGSPAQCNMAKGELDEDWGLFEVEGVLDWDIYADLPPLLPSLSELTETAMPKLSPEWVPLPELSPEEAYKLPHSHPLLPPSSLSFGPLNPPRHPVSLAVRLRLRPLAPFLLHGTSLCRLHRGSSSWLWPGSHKSLLPLSPPWTLFFVLLPDVRPFPEPPSKFPSLTSSVVVYGARTRLPGGGRYVRTMDLLCHVLSL</sequence>
<feature type="non-terminal residue" evidence="2">
    <location>
        <position position="265"/>
    </location>
</feature>
<keyword evidence="3" id="KW-1185">Reference proteome</keyword>
<gene>
    <name evidence="2" type="ORF">M9458_018457</name>
</gene>
<reference evidence="2 3" key="1">
    <citation type="submission" date="2024-05" db="EMBL/GenBank/DDBJ databases">
        <title>Genome sequencing and assembly of Indian major carp, Cirrhinus mrigala (Hamilton, 1822).</title>
        <authorList>
            <person name="Mohindra V."/>
            <person name="Chowdhury L.M."/>
            <person name="Lal K."/>
            <person name="Jena J.K."/>
        </authorList>
    </citation>
    <scope>NUCLEOTIDE SEQUENCE [LARGE SCALE GENOMIC DNA]</scope>
    <source>
        <strain evidence="2">CM1030</strain>
        <tissue evidence="2">Blood</tissue>
    </source>
</reference>
<comment type="caution">
    <text evidence="2">The sequence shown here is derived from an EMBL/GenBank/DDBJ whole genome shotgun (WGS) entry which is preliminary data.</text>
</comment>
<accession>A0ABD0QKM3</accession>
<protein>
    <submittedName>
        <fullName evidence="2">Uncharacterized protein</fullName>
    </submittedName>
</protein>
<feature type="non-terminal residue" evidence="2">
    <location>
        <position position="1"/>
    </location>
</feature>
<evidence type="ECO:0000313" key="3">
    <source>
        <dbReference type="Proteomes" id="UP001529510"/>
    </source>
</evidence>
<dbReference type="Proteomes" id="UP001529510">
    <property type="component" value="Unassembled WGS sequence"/>
</dbReference>
<proteinExistence type="predicted"/>
<evidence type="ECO:0000313" key="2">
    <source>
        <dbReference type="EMBL" id="KAL0186787.1"/>
    </source>
</evidence>
<feature type="region of interest" description="Disordered" evidence="1">
    <location>
        <begin position="1"/>
        <end position="32"/>
    </location>
</feature>
<name>A0ABD0QKM3_CIRMR</name>
<organism evidence="2 3">
    <name type="scientific">Cirrhinus mrigala</name>
    <name type="common">Mrigala</name>
    <dbReference type="NCBI Taxonomy" id="683832"/>
    <lineage>
        <taxon>Eukaryota</taxon>
        <taxon>Metazoa</taxon>
        <taxon>Chordata</taxon>
        <taxon>Craniata</taxon>
        <taxon>Vertebrata</taxon>
        <taxon>Euteleostomi</taxon>
        <taxon>Actinopterygii</taxon>
        <taxon>Neopterygii</taxon>
        <taxon>Teleostei</taxon>
        <taxon>Ostariophysi</taxon>
        <taxon>Cypriniformes</taxon>
        <taxon>Cyprinidae</taxon>
        <taxon>Labeoninae</taxon>
        <taxon>Labeonini</taxon>
        <taxon>Cirrhinus</taxon>
    </lineage>
</organism>
<dbReference type="EMBL" id="JAMKFB020000008">
    <property type="protein sequence ID" value="KAL0186787.1"/>
    <property type="molecule type" value="Genomic_DNA"/>
</dbReference>